<reference evidence="1" key="1">
    <citation type="journal article" date="2020" name="Stud. Mycol.">
        <title>101 Dothideomycetes genomes: a test case for predicting lifestyles and emergence of pathogens.</title>
        <authorList>
            <person name="Haridas S."/>
            <person name="Albert R."/>
            <person name="Binder M."/>
            <person name="Bloem J."/>
            <person name="Labutti K."/>
            <person name="Salamov A."/>
            <person name="Andreopoulos B."/>
            <person name="Baker S."/>
            <person name="Barry K."/>
            <person name="Bills G."/>
            <person name="Bluhm B."/>
            <person name="Cannon C."/>
            <person name="Castanera R."/>
            <person name="Culley D."/>
            <person name="Daum C."/>
            <person name="Ezra D."/>
            <person name="Gonzalez J."/>
            <person name="Henrissat B."/>
            <person name="Kuo A."/>
            <person name="Liang C."/>
            <person name="Lipzen A."/>
            <person name="Lutzoni F."/>
            <person name="Magnuson J."/>
            <person name="Mondo S."/>
            <person name="Nolan M."/>
            <person name="Ohm R."/>
            <person name="Pangilinan J."/>
            <person name="Park H.-J."/>
            <person name="Ramirez L."/>
            <person name="Alfaro M."/>
            <person name="Sun H."/>
            <person name="Tritt A."/>
            <person name="Yoshinaga Y."/>
            <person name="Zwiers L.-H."/>
            <person name="Turgeon B."/>
            <person name="Goodwin S."/>
            <person name="Spatafora J."/>
            <person name="Crous P."/>
            <person name="Grigoriev I."/>
        </authorList>
    </citation>
    <scope>NUCLEOTIDE SEQUENCE</scope>
    <source>
        <strain evidence="1">CBS 121167</strain>
    </source>
</reference>
<proteinExistence type="predicted"/>
<keyword evidence="2" id="KW-1185">Reference proteome</keyword>
<sequence>MRFQAAVTVARTPPRKRARRLSEKNVPAAFRVGCVALPPPSPWNCRLNKPRLATTRQPFFKRGDVFDCHPPDNNDPLILELPWVSCVLRASREPDSLCYVGSCCQPPSLVTRREHKGADAQAVNHTCSLDVQCYHVLALAGVPSTPRVPIFATTLCRTICE</sequence>
<evidence type="ECO:0000313" key="2">
    <source>
        <dbReference type="Proteomes" id="UP000799438"/>
    </source>
</evidence>
<accession>A0A6A6BN05</accession>
<evidence type="ECO:0000313" key="1">
    <source>
        <dbReference type="EMBL" id="KAF2145512.1"/>
    </source>
</evidence>
<dbReference type="AlphaFoldDB" id="A0A6A6BN05"/>
<gene>
    <name evidence="1" type="ORF">K452DRAFT_120987</name>
</gene>
<dbReference type="RefSeq" id="XP_033401224.1">
    <property type="nucleotide sequence ID" value="XM_033535177.1"/>
</dbReference>
<organism evidence="1 2">
    <name type="scientific">Aplosporella prunicola CBS 121167</name>
    <dbReference type="NCBI Taxonomy" id="1176127"/>
    <lineage>
        <taxon>Eukaryota</taxon>
        <taxon>Fungi</taxon>
        <taxon>Dikarya</taxon>
        <taxon>Ascomycota</taxon>
        <taxon>Pezizomycotina</taxon>
        <taxon>Dothideomycetes</taxon>
        <taxon>Dothideomycetes incertae sedis</taxon>
        <taxon>Botryosphaeriales</taxon>
        <taxon>Aplosporellaceae</taxon>
        <taxon>Aplosporella</taxon>
    </lineage>
</organism>
<dbReference type="EMBL" id="ML995477">
    <property type="protein sequence ID" value="KAF2145512.1"/>
    <property type="molecule type" value="Genomic_DNA"/>
</dbReference>
<protein>
    <submittedName>
        <fullName evidence="1">Uncharacterized protein</fullName>
    </submittedName>
</protein>
<dbReference type="GeneID" id="54292671"/>
<dbReference type="Proteomes" id="UP000799438">
    <property type="component" value="Unassembled WGS sequence"/>
</dbReference>
<name>A0A6A6BN05_9PEZI</name>